<dbReference type="CDD" id="cd00840">
    <property type="entry name" value="MPP_Mre11_N"/>
    <property type="match status" value="1"/>
</dbReference>
<dbReference type="PANTHER" id="PTHR30337:SF0">
    <property type="entry name" value="NUCLEASE SBCCD SUBUNIT D"/>
    <property type="match status" value="1"/>
</dbReference>
<dbReference type="Proteomes" id="UP000243884">
    <property type="component" value="Unassembled WGS sequence"/>
</dbReference>
<dbReference type="InterPro" id="IPR004843">
    <property type="entry name" value="Calcineurin-like_PHP"/>
</dbReference>
<dbReference type="GO" id="GO:0006260">
    <property type="term" value="P:DNA replication"/>
    <property type="evidence" value="ECO:0007669"/>
    <property type="project" value="UniProtKB-KW"/>
</dbReference>
<evidence type="ECO:0000259" key="9">
    <source>
        <dbReference type="Pfam" id="PF12320"/>
    </source>
</evidence>
<evidence type="ECO:0000256" key="7">
    <source>
        <dbReference type="RuleBase" id="RU363069"/>
    </source>
</evidence>
<evidence type="ECO:0000313" key="11">
    <source>
        <dbReference type="Proteomes" id="UP000243884"/>
    </source>
</evidence>
<evidence type="ECO:0000256" key="1">
    <source>
        <dbReference type="ARBA" id="ARBA00010555"/>
    </source>
</evidence>
<evidence type="ECO:0000259" key="8">
    <source>
        <dbReference type="Pfam" id="PF00149"/>
    </source>
</evidence>
<comment type="similarity">
    <text evidence="1 7">Belongs to the SbcD family.</text>
</comment>
<keyword evidence="7" id="KW-0255">Endonuclease</keyword>
<dbReference type="RefSeq" id="WP_084099295.1">
    <property type="nucleotide sequence ID" value="NZ_FWXK01000006.1"/>
</dbReference>
<dbReference type="InterPro" id="IPR004593">
    <property type="entry name" value="SbcD"/>
</dbReference>
<keyword evidence="7" id="KW-0233">DNA recombination</keyword>
<dbReference type="AlphaFoldDB" id="A0A1W1Z7L2"/>
<dbReference type="InterPro" id="IPR041796">
    <property type="entry name" value="Mre11_N"/>
</dbReference>
<evidence type="ECO:0000256" key="4">
    <source>
        <dbReference type="ARBA" id="ARBA00022722"/>
    </source>
</evidence>
<dbReference type="Gene3D" id="3.60.21.10">
    <property type="match status" value="1"/>
</dbReference>
<name>A0A1W1Z7L2_9LACT</name>
<keyword evidence="7" id="KW-0235">DNA replication</keyword>
<dbReference type="SUPFAM" id="SSF56300">
    <property type="entry name" value="Metallo-dependent phosphatases"/>
    <property type="match status" value="1"/>
</dbReference>
<dbReference type="Pfam" id="PF00149">
    <property type="entry name" value="Metallophos"/>
    <property type="match status" value="1"/>
</dbReference>
<dbReference type="GO" id="GO:0006310">
    <property type="term" value="P:DNA recombination"/>
    <property type="evidence" value="ECO:0007669"/>
    <property type="project" value="UniProtKB-KW"/>
</dbReference>
<evidence type="ECO:0000313" key="10">
    <source>
        <dbReference type="EMBL" id="SMC44393.1"/>
    </source>
</evidence>
<dbReference type="STRING" id="371602.SAMN04487984_1175"/>
<keyword evidence="11" id="KW-1185">Reference proteome</keyword>
<evidence type="ECO:0000256" key="5">
    <source>
        <dbReference type="ARBA" id="ARBA00022801"/>
    </source>
</evidence>
<dbReference type="PANTHER" id="PTHR30337">
    <property type="entry name" value="COMPONENT OF ATP-DEPENDENT DSDNA EXONUCLEASE"/>
    <property type="match status" value="1"/>
</dbReference>
<dbReference type="Pfam" id="PF12320">
    <property type="entry name" value="SbcD_C"/>
    <property type="match status" value="1"/>
</dbReference>
<dbReference type="EMBL" id="FWXK01000006">
    <property type="protein sequence ID" value="SMC44393.1"/>
    <property type="molecule type" value="Genomic_DNA"/>
</dbReference>
<organism evidence="10 11">
    <name type="scientific">Aerococcus suis</name>
    <dbReference type="NCBI Taxonomy" id="371602"/>
    <lineage>
        <taxon>Bacteria</taxon>
        <taxon>Bacillati</taxon>
        <taxon>Bacillota</taxon>
        <taxon>Bacilli</taxon>
        <taxon>Lactobacillales</taxon>
        <taxon>Aerococcaceae</taxon>
        <taxon>Aerococcus</taxon>
    </lineage>
</organism>
<feature type="domain" description="Calcineurin-like phosphoesterase" evidence="8">
    <location>
        <begin position="1"/>
        <end position="223"/>
    </location>
</feature>
<keyword evidence="6 7" id="KW-0269">Exonuclease</keyword>
<dbReference type="GO" id="GO:0008408">
    <property type="term" value="F:3'-5' exonuclease activity"/>
    <property type="evidence" value="ECO:0007669"/>
    <property type="project" value="InterPro"/>
</dbReference>
<sequence>MKIIHTADWHIGKVVNNFSMLDDQIALLNPWIDEVNDLNPDVVLLAGDLYDRSLPNRETVAAVNQLLTKMSESLSCPIVIIAGNHDSGERIDYVSQLLANQSLYLAGLPSHQPQKIMVNNADIYLLPFADHLTIARMYPDIPIHNIEDAVKYQLSLIKQDWDADKYHLLMYHGYVTPSRHTDEGHEELVYSDSERPTEIGTSEFIPSQLFRDFDYVALGHLHAAQRVGADNIRYSGSPLKYSKSEARHRKQYLEVDLTANGVEVTSHEFRPPHDLRVIRGLFADIITKKSTDYVFVELMDETVIHEGMERLRRQYPQIMGLEYVNLARRQHHQTAENMAQLAQKSPQAYFEDFFVEMTGNELTNHQRDIVKELWQTVEEEE</sequence>
<dbReference type="InterPro" id="IPR026843">
    <property type="entry name" value="SbcD_C"/>
</dbReference>
<dbReference type="NCBIfam" id="TIGR00619">
    <property type="entry name" value="sbcd"/>
    <property type="match status" value="1"/>
</dbReference>
<dbReference type="GO" id="GO:0004519">
    <property type="term" value="F:endonuclease activity"/>
    <property type="evidence" value="ECO:0007669"/>
    <property type="project" value="UniProtKB-KW"/>
</dbReference>
<comment type="function">
    <text evidence="7">SbcCD cleaves DNA hairpin structures. These structures can inhibit DNA replication and are intermediates in certain DNA recombination reactions. The complex acts as a 3'-&gt;5' double strand exonuclease that can open hairpins. It also has a 5' single-strand endonuclease activity.</text>
</comment>
<dbReference type="InterPro" id="IPR029052">
    <property type="entry name" value="Metallo-depent_PP-like"/>
</dbReference>
<evidence type="ECO:0000256" key="3">
    <source>
        <dbReference type="ARBA" id="ARBA00013365"/>
    </source>
</evidence>
<feature type="domain" description="Nuclease SbcCD subunit D C-terminal" evidence="9">
    <location>
        <begin position="271"/>
        <end position="357"/>
    </location>
</feature>
<accession>A0A1W1Z7L2</accession>
<dbReference type="OrthoDB" id="9773856at2"/>
<gene>
    <name evidence="7" type="primary">sbcD</name>
    <name evidence="10" type="ORF">SAMN04487984_1175</name>
</gene>
<evidence type="ECO:0000256" key="2">
    <source>
        <dbReference type="ARBA" id="ARBA00011322"/>
    </source>
</evidence>
<dbReference type="InterPro" id="IPR050535">
    <property type="entry name" value="DNA_Repair-Maintenance_Comp"/>
</dbReference>
<keyword evidence="4 7" id="KW-0540">Nuclease</keyword>
<reference evidence="11" key="1">
    <citation type="submission" date="2017-04" db="EMBL/GenBank/DDBJ databases">
        <authorList>
            <person name="Varghese N."/>
            <person name="Submissions S."/>
        </authorList>
    </citation>
    <scope>NUCLEOTIDE SEQUENCE [LARGE SCALE GENOMIC DNA]</scope>
    <source>
        <strain evidence="11">DSM 21500</strain>
    </source>
</reference>
<evidence type="ECO:0000256" key="6">
    <source>
        <dbReference type="ARBA" id="ARBA00022839"/>
    </source>
</evidence>
<protein>
    <recommendedName>
        <fullName evidence="3 7">Nuclease SbcCD subunit D</fullName>
    </recommendedName>
</protein>
<comment type="subunit">
    <text evidence="2 7">Heterodimer of SbcC and SbcD.</text>
</comment>
<keyword evidence="5 7" id="KW-0378">Hydrolase</keyword>
<proteinExistence type="inferred from homology"/>